<sequence>MRPPVVSPVRAHARQVDHPRRGRRQHVIEQTPISRPVSPDLLSDQGTALIEPIMSLTLSHDGSESVISVVGELDMSTAHLLTQLVDSLCRAPTPLIAVDLSAVRFLGAHGISALLRSGQLAADAGGQLTLRALSPFVRRVLDVAGVLRHLELDDAPTPPGAQERRDSATPPPYGTDTSVPRPFPSRPLLGGSATVPA</sequence>
<name>A0A3N9WFQ6_9ACTN</name>
<organism evidence="5 6">
    <name type="scientific">Micromonospora inaquosa</name>
    <dbReference type="NCBI Taxonomy" id="2203716"/>
    <lineage>
        <taxon>Bacteria</taxon>
        <taxon>Bacillati</taxon>
        <taxon>Actinomycetota</taxon>
        <taxon>Actinomycetes</taxon>
        <taxon>Micromonosporales</taxon>
        <taxon>Micromonosporaceae</taxon>
        <taxon>Micromonospora</taxon>
    </lineage>
</organism>
<dbReference type="Gene3D" id="3.30.750.24">
    <property type="entry name" value="STAS domain"/>
    <property type="match status" value="1"/>
</dbReference>
<dbReference type="EMBL" id="QGSZ01000263">
    <property type="protein sequence ID" value="RQW99725.1"/>
    <property type="molecule type" value="Genomic_DNA"/>
</dbReference>
<dbReference type="Proteomes" id="UP000282312">
    <property type="component" value="Unassembled WGS sequence"/>
</dbReference>
<dbReference type="NCBIfam" id="TIGR00377">
    <property type="entry name" value="ant_ant_sig"/>
    <property type="match status" value="1"/>
</dbReference>
<evidence type="ECO:0000256" key="2">
    <source>
        <dbReference type="RuleBase" id="RU003749"/>
    </source>
</evidence>
<feature type="region of interest" description="Disordered" evidence="3">
    <location>
        <begin position="152"/>
        <end position="197"/>
    </location>
</feature>
<gene>
    <name evidence="5" type="ORF">DLJ59_23800</name>
</gene>
<comment type="caution">
    <text evidence="5">The sequence shown here is derived from an EMBL/GenBank/DDBJ whole genome shotgun (WGS) entry which is preliminary data.</text>
</comment>
<comment type="similarity">
    <text evidence="1 2">Belongs to the anti-sigma-factor antagonist family.</text>
</comment>
<proteinExistence type="inferred from homology"/>
<evidence type="ECO:0000256" key="1">
    <source>
        <dbReference type="ARBA" id="ARBA00009013"/>
    </source>
</evidence>
<evidence type="ECO:0000256" key="3">
    <source>
        <dbReference type="SAM" id="MobiDB-lite"/>
    </source>
</evidence>
<dbReference type="InterPro" id="IPR058548">
    <property type="entry name" value="MlaB-like_STAS"/>
</dbReference>
<protein>
    <recommendedName>
        <fullName evidence="2">Anti-sigma factor antagonist</fullName>
    </recommendedName>
</protein>
<reference evidence="5 6" key="1">
    <citation type="submission" date="2018-05" db="EMBL/GenBank/DDBJ databases">
        <title>Micromonospora from Atacama Desert.</title>
        <authorList>
            <person name="Carro L."/>
            <person name="Goodfellow M."/>
            <person name="Klenk H.-P."/>
        </authorList>
    </citation>
    <scope>NUCLEOTIDE SEQUENCE [LARGE SCALE GENOMIC DNA]</scope>
    <source>
        <strain evidence="5 6">LB39</strain>
    </source>
</reference>
<keyword evidence="6" id="KW-1185">Reference proteome</keyword>
<dbReference type="InterPro" id="IPR036513">
    <property type="entry name" value="STAS_dom_sf"/>
</dbReference>
<feature type="region of interest" description="Disordered" evidence="3">
    <location>
        <begin position="1"/>
        <end position="36"/>
    </location>
</feature>
<dbReference type="PANTHER" id="PTHR33495:SF2">
    <property type="entry name" value="ANTI-SIGMA FACTOR ANTAGONIST TM_1081-RELATED"/>
    <property type="match status" value="1"/>
</dbReference>
<dbReference type="GO" id="GO:0043856">
    <property type="term" value="F:anti-sigma factor antagonist activity"/>
    <property type="evidence" value="ECO:0007669"/>
    <property type="project" value="InterPro"/>
</dbReference>
<dbReference type="SUPFAM" id="SSF52091">
    <property type="entry name" value="SpoIIaa-like"/>
    <property type="match status" value="1"/>
</dbReference>
<feature type="domain" description="STAS" evidence="4">
    <location>
        <begin position="54"/>
        <end position="168"/>
    </location>
</feature>
<dbReference type="PROSITE" id="PS50801">
    <property type="entry name" value="STAS"/>
    <property type="match status" value="1"/>
</dbReference>
<evidence type="ECO:0000313" key="5">
    <source>
        <dbReference type="EMBL" id="RQW99725.1"/>
    </source>
</evidence>
<dbReference type="PANTHER" id="PTHR33495">
    <property type="entry name" value="ANTI-SIGMA FACTOR ANTAGONIST TM_1081-RELATED-RELATED"/>
    <property type="match status" value="1"/>
</dbReference>
<dbReference type="Pfam" id="PF13466">
    <property type="entry name" value="STAS_2"/>
    <property type="match status" value="1"/>
</dbReference>
<dbReference type="InterPro" id="IPR002645">
    <property type="entry name" value="STAS_dom"/>
</dbReference>
<dbReference type="CDD" id="cd07043">
    <property type="entry name" value="STAS_anti-anti-sigma_factors"/>
    <property type="match status" value="1"/>
</dbReference>
<evidence type="ECO:0000259" key="4">
    <source>
        <dbReference type="PROSITE" id="PS50801"/>
    </source>
</evidence>
<dbReference type="InterPro" id="IPR003658">
    <property type="entry name" value="Anti-sigma_ant"/>
</dbReference>
<dbReference type="AlphaFoldDB" id="A0A3N9WFQ6"/>
<evidence type="ECO:0000313" key="6">
    <source>
        <dbReference type="Proteomes" id="UP000282312"/>
    </source>
</evidence>
<accession>A0A3N9WFQ6</accession>